<reference evidence="2 3" key="1">
    <citation type="journal article" date="2024" name="Plant Biotechnol. J.">
        <title>Dendrobium thyrsiflorum genome and its molecular insights into genes involved in important horticultural traits.</title>
        <authorList>
            <person name="Chen B."/>
            <person name="Wang J.Y."/>
            <person name="Zheng P.J."/>
            <person name="Li K.L."/>
            <person name="Liang Y.M."/>
            <person name="Chen X.F."/>
            <person name="Zhang C."/>
            <person name="Zhao X."/>
            <person name="He X."/>
            <person name="Zhang G.Q."/>
            <person name="Liu Z.J."/>
            <person name="Xu Q."/>
        </authorList>
    </citation>
    <scope>NUCLEOTIDE SEQUENCE [LARGE SCALE GENOMIC DNA]</scope>
    <source>
        <strain evidence="2">GZMU011</strain>
    </source>
</reference>
<evidence type="ECO:0000313" key="2">
    <source>
        <dbReference type="EMBL" id="KAL0915254.1"/>
    </source>
</evidence>
<evidence type="ECO:0000313" key="3">
    <source>
        <dbReference type="Proteomes" id="UP001552299"/>
    </source>
</evidence>
<dbReference type="EMBL" id="JANQDX010000012">
    <property type="protein sequence ID" value="KAL0915254.1"/>
    <property type="molecule type" value="Genomic_DNA"/>
</dbReference>
<dbReference type="AlphaFoldDB" id="A0ABD0URF3"/>
<sequence length="114" mass="12472">MQGTVQSHSKLNPPFPFFCRKSGRSAIYGIWPKKRAKGRKIATFATSKLLFVPSNPTEERRGGVTSDPTGRTSSKEAKKLFGDSFKITSHAKLRSRIATNSGRRGKVTLATCGT</sequence>
<feature type="region of interest" description="Disordered" evidence="1">
    <location>
        <begin position="53"/>
        <end position="77"/>
    </location>
</feature>
<proteinExistence type="predicted"/>
<gene>
    <name evidence="2" type="ORF">M5K25_015657</name>
</gene>
<dbReference type="Proteomes" id="UP001552299">
    <property type="component" value="Unassembled WGS sequence"/>
</dbReference>
<accession>A0ABD0URF3</accession>
<organism evidence="2 3">
    <name type="scientific">Dendrobium thyrsiflorum</name>
    <name type="common">Pinecone-like raceme dendrobium</name>
    <name type="synonym">Orchid</name>
    <dbReference type="NCBI Taxonomy" id="117978"/>
    <lineage>
        <taxon>Eukaryota</taxon>
        <taxon>Viridiplantae</taxon>
        <taxon>Streptophyta</taxon>
        <taxon>Embryophyta</taxon>
        <taxon>Tracheophyta</taxon>
        <taxon>Spermatophyta</taxon>
        <taxon>Magnoliopsida</taxon>
        <taxon>Liliopsida</taxon>
        <taxon>Asparagales</taxon>
        <taxon>Orchidaceae</taxon>
        <taxon>Epidendroideae</taxon>
        <taxon>Malaxideae</taxon>
        <taxon>Dendrobiinae</taxon>
        <taxon>Dendrobium</taxon>
    </lineage>
</organism>
<name>A0ABD0URF3_DENTH</name>
<protein>
    <submittedName>
        <fullName evidence="2">Uncharacterized protein</fullName>
    </submittedName>
</protein>
<keyword evidence="3" id="KW-1185">Reference proteome</keyword>
<evidence type="ECO:0000256" key="1">
    <source>
        <dbReference type="SAM" id="MobiDB-lite"/>
    </source>
</evidence>
<comment type="caution">
    <text evidence="2">The sequence shown here is derived from an EMBL/GenBank/DDBJ whole genome shotgun (WGS) entry which is preliminary data.</text>
</comment>